<proteinExistence type="predicted"/>
<dbReference type="PROSITE" id="PS50932">
    <property type="entry name" value="HTH_LACI_2"/>
    <property type="match status" value="1"/>
</dbReference>
<keyword evidence="1" id="KW-0805">Transcription regulation</keyword>
<dbReference type="PANTHER" id="PTHR30146">
    <property type="entry name" value="LACI-RELATED TRANSCRIPTIONAL REPRESSOR"/>
    <property type="match status" value="1"/>
</dbReference>
<keyword evidence="2 5" id="KW-0238">DNA-binding</keyword>
<sequence length="335" mass="34465">MRDKPSTQATLQQVADAAGVSLATASRVLHGSGGRTVREELRARVLAEANRLRYVSHAPAQALARATTSIVGLIVHDIADPYFAAIAAGAMRAARDHDLMVMVACTFREPQLELEYVARLRAQRARAIILAASAFTGTRFLADLADHLAGYADQGGRVVAIGDHGPGVDAVIPSNYAGAQLAAEHLVSLGHTEVGVVSGPDTLATVADRLAGFQSVLPATAVAAGDFSRDGGYAAARELLTARPSLTAVFALDDVMAYGVLAAARDLGRDVPGDLSVVGFDDVPGAADVGPPLTTIRLDLAELGSRVLGLAVAPPNGSVTVPASLVVRSSTAVAR</sequence>
<dbReference type="EMBL" id="JBHSAY010000013">
    <property type="protein sequence ID" value="MFC4133645.1"/>
    <property type="molecule type" value="Genomic_DNA"/>
</dbReference>
<evidence type="ECO:0000313" key="5">
    <source>
        <dbReference type="EMBL" id="MFC4133645.1"/>
    </source>
</evidence>
<comment type="caution">
    <text evidence="5">The sequence shown here is derived from an EMBL/GenBank/DDBJ whole genome shotgun (WGS) entry which is preliminary data.</text>
</comment>
<evidence type="ECO:0000256" key="2">
    <source>
        <dbReference type="ARBA" id="ARBA00023125"/>
    </source>
</evidence>
<evidence type="ECO:0000259" key="4">
    <source>
        <dbReference type="PROSITE" id="PS50932"/>
    </source>
</evidence>
<dbReference type="Gene3D" id="3.40.50.2300">
    <property type="match status" value="2"/>
</dbReference>
<evidence type="ECO:0000313" key="6">
    <source>
        <dbReference type="Proteomes" id="UP001595816"/>
    </source>
</evidence>
<name>A0ABV8LSA2_9ACTN</name>
<dbReference type="Proteomes" id="UP001595816">
    <property type="component" value="Unassembled WGS sequence"/>
</dbReference>
<dbReference type="RefSeq" id="WP_253750691.1">
    <property type="nucleotide sequence ID" value="NZ_JAMZDZ010000001.1"/>
</dbReference>
<dbReference type="InterPro" id="IPR010982">
    <property type="entry name" value="Lambda_DNA-bd_dom_sf"/>
</dbReference>
<dbReference type="InterPro" id="IPR028082">
    <property type="entry name" value="Peripla_BP_I"/>
</dbReference>
<dbReference type="Gene3D" id="1.10.260.40">
    <property type="entry name" value="lambda repressor-like DNA-binding domains"/>
    <property type="match status" value="1"/>
</dbReference>
<reference evidence="6" key="1">
    <citation type="journal article" date="2019" name="Int. J. Syst. Evol. Microbiol.">
        <title>The Global Catalogue of Microorganisms (GCM) 10K type strain sequencing project: providing services to taxonomists for standard genome sequencing and annotation.</title>
        <authorList>
            <consortium name="The Broad Institute Genomics Platform"/>
            <consortium name="The Broad Institute Genome Sequencing Center for Infectious Disease"/>
            <person name="Wu L."/>
            <person name="Ma J."/>
        </authorList>
    </citation>
    <scope>NUCLEOTIDE SEQUENCE [LARGE SCALE GENOMIC DNA]</scope>
    <source>
        <strain evidence="6">CGMCC 4.7289</strain>
    </source>
</reference>
<evidence type="ECO:0000256" key="1">
    <source>
        <dbReference type="ARBA" id="ARBA00023015"/>
    </source>
</evidence>
<dbReference type="SUPFAM" id="SSF53822">
    <property type="entry name" value="Periplasmic binding protein-like I"/>
    <property type="match status" value="1"/>
</dbReference>
<dbReference type="Pfam" id="PF00356">
    <property type="entry name" value="LacI"/>
    <property type="match status" value="1"/>
</dbReference>
<keyword evidence="3" id="KW-0804">Transcription</keyword>
<feature type="domain" description="HTH lacI-type" evidence="4">
    <location>
        <begin position="9"/>
        <end position="65"/>
    </location>
</feature>
<dbReference type="InterPro" id="IPR001761">
    <property type="entry name" value="Peripla_BP/Lac1_sug-bd_dom"/>
</dbReference>
<protein>
    <submittedName>
        <fullName evidence="5">LacI family DNA-binding transcriptional regulator</fullName>
    </submittedName>
</protein>
<dbReference type="CDD" id="cd06267">
    <property type="entry name" value="PBP1_LacI_sugar_binding-like"/>
    <property type="match status" value="1"/>
</dbReference>
<dbReference type="Pfam" id="PF00532">
    <property type="entry name" value="Peripla_BP_1"/>
    <property type="match status" value="1"/>
</dbReference>
<dbReference type="CDD" id="cd01392">
    <property type="entry name" value="HTH_LacI"/>
    <property type="match status" value="1"/>
</dbReference>
<gene>
    <name evidence="5" type="ORF">ACFOZ4_23800</name>
</gene>
<dbReference type="PANTHER" id="PTHR30146:SF153">
    <property type="entry name" value="LACTOSE OPERON REPRESSOR"/>
    <property type="match status" value="1"/>
</dbReference>
<dbReference type="SMART" id="SM00354">
    <property type="entry name" value="HTH_LACI"/>
    <property type="match status" value="1"/>
</dbReference>
<organism evidence="5 6">
    <name type="scientific">Hamadaea flava</name>
    <dbReference type="NCBI Taxonomy" id="1742688"/>
    <lineage>
        <taxon>Bacteria</taxon>
        <taxon>Bacillati</taxon>
        <taxon>Actinomycetota</taxon>
        <taxon>Actinomycetes</taxon>
        <taxon>Micromonosporales</taxon>
        <taxon>Micromonosporaceae</taxon>
        <taxon>Hamadaea</taxon>
    </lineage>
</organism>
<dbReference type="SUPFAM" id="SSF47413">
    <property type="entry name" value="lambda repressor-like DNA-binding domains"/>
    <property type="match status" value="1"/>
</dbReference>
<dbReference type="GO" id="GO:0003677">
    <property type="term" value="F:DNA binding"/>
    <property type="evidence" value="ECO:0007669"/>
    <property type="project" value="UniProtKB-KW"/>
</dbReference>
<keyword evidence="6" id="KW-1185">Reference proteome</keyword>
<evidence type="ECO:0000256" key="3">
    <source>
        <dbReference type="ARBA" id="ARBA00023163"/>
    </source>
</evidence>
<dbReference type="InterPro" id="IPR000843">
    <property type="entry name" value="HTH_LacI"/>
</dbReference>
<accession>A0ABV8LSA2</accession>